<keyword evidence="4" id="KW-0238">DNA-binding</keyword>
<dbReference type="CDD" id="cd06171">
    <property type="entry name" value="Sigma70_r4"/>
    <property type="match status" value="1"/>
</dbReference>
<evidence type="ECO:0000259" key="8">
    <source>
        <dbReference type="Pfam" id="PF08281"/>
    </source>
</evidence>
<keyword evidence="10" id="KW-1185">Reference proteome</keyword>
<evidence type="ECO:0000256" key="3">
    <source>
        <dbReference type="ARBA" id="ARBA00023082"/>
    </source>
</evidence>
<evidence type="ECO:0000256" key="6">
    <source>
        <dbReference type="SAM" id="MobiDB-lite"/>
    </source>
</evidence>
<evidence type="ECO:0000256" key="2">
    <source>
        <dbReference type="ARBA" id="ARBA00023015"/>
    </source>
</evidence>
<dbReference type="InterPro" id="IPR039425">
    <property type="entry name" value="RNA_pol_sigma-70-like"/>
</dbReference>
<dbReference type="Gene3D" id="1.10.1740.10">
    <property type="match status" value="1"/>
</dbReference>
<reference evidence="10" key="1">
    <citation type="journal article" date="2019" name="Int. J. Syst. Evol. Microbiol.">
        <title>The Global Catalogue of Microorganisms (GCM) 10K type strain sequencing project: providing services to taxonomists for standard genome sequencing and annotation.</title>
        <authorList>
            <consortium name="The Broad Institute Genomics Platform"/>
            <consortium name="The Broad Institute Genome Sequencing Center for Infectious Disease"/>
            <person name="Wu L."/>
            <person name="Ma J."/>
        </authorList>
    </citation>
    <scope>NUCLEOTIDE SEQUENCE [LARGE SCALE GENOMIC DNA]</scope>
    <source>
        <strain evidence="10">CGMCC 1.10759</strain>
    </source>
</reference>
<protein>
    <submittedName>
        <fullName evidence="9">RNA polymerase sigma factor</fullName>
    </submittedName>
</protein>
<dbReference type="Pfam" id="PF08281">
    <property type="entry name" value="Sigma70_r4_2"/>
    <property type="match status" value="1"/>
</dbReference>
<dbReference type="Pfam" id="PF04542">
    <property type="entry name" value="Sigma70_r2"/>
    <property type="match status" value="1"/>
</dbReference>
<comment type="similarity">
    <text evidence="1">Belongs to the sigma-70 factor family. ECF subfamily.</text>
</comment>
<evidence type="ECO:0000313" key="10">
    <source>
        <dbReference type="Proteomes" id="UP001595904"/>
    </source>
</evidence>
<dbReference type="InterPro" id="IPR013325">
    <property type="entry name" value="RNA_pol_sigma_r2"/>
</dbReference>
<dbReference type="InterPro" id="IPR007627">
    <property type="entry name" value="RNA_pol_sigma70_r2"/>
</dbReference>
<keyword evidence="3" id="KW-0731">Sigma factor</keyword>
<dbReference type="NCBIfam" id="TIGR02937">
    <property type="entry name" value="sigma70-ECF"/>
    <property type="match status" value="1"/>
</dbReference>
<dbReference type="Gene3D" id="1.10.10.10">
    <property type="entry name" value="Winged helix-like DNA-binding domain superfamily/Winged helix DNA-binding domain"/>
    <property type="match status" value="1"/>
</dbReference>
<name>A0ABV8T4S2_9GAMM</name>
<dbReference type="InterPro" id="IPR014284">
    <property type="entry name" value="RNA_pol_sigma-70_dom"/>
</dbReference>
<keyword evidence="5" id="KW-0804">Transcription</keyword>
<accession>A0ABV8T4S2</accession>
<evidence type="ECO:0000313" key="9">
    <source>
        <dbReference type="EMBL" id="MFC4314931.1"/>
    </source>
</evidence>
<evidence type="ECO:0000256" key="5">
    <source>
        <dbReference type="ARBA" id="ARBA00023163"/>
    </source>
</evidence>
<keyword evidence="2" id="KW-0805">Transcription regulation</keyword>
<dbReference type="EMBL" id="JBHSDU010000015">
    <property type="protein sequence ID" value="MFC4314931.1"/>
    <property type="molecule type" value="Genomic_DNA"/>
</dbReference>
<dbReference type="SUPFAM" id="SSF88946">
    <property type="entry name" value="Sigma2 domain of RNA polymerase sigma factors"/>
    <property type="match status" value="1"/>
</dbReference>
<dbReference type="InterPro" id="IPR013324">
    <property type="entry name" value="RNA_pol_sigma_r3/r4-like"/>
</dbReference>
<dbReference type="Proteomes" id="UP001595904">
    <property type="component" value="Unassembled WGS sequence"/>
</dbReference>
<dbReference type="PANTHER" id="PTHR43133:SF8">
    <property type="entry name" value="RNA POLYMERASE SIGMA FACTOR HI_1459-RELATED"/>
    <property type="match status" value="1"/>
</dbReference>
<comment type="caution">
    <text evidence="9">The sequence shown here is derived from an EMBL/GenBank/DDBJ whole genome shotgun (WGS) entry which is preliminary data.</text>
</comment>
<dbReference type="PANTHER" id="PTHR43133">
    <property type="entry name" value="RNA POLYMERASE ECF-TYPE SIGMA FACTO"/>
    <property type="match status" value="1"/>
</dbReference>
<dbReference type="RefSeq" id="WP_380606510.1">
    <property type="nucleotide sequence ID" value="NZ_JBHSDU010000015.1"/>
</dbReference>
<evidence type="ECO:0000256" key="1">
    <source>
        <dbReference type="ARBA" id="ARBA00010641"/>
    </source>
</evidence>
<proteinExistence type="inferred from homology"/>
<dbReference type="InterPro" id="IPR013249">
    <property type="entry name" value="RNA_pol_sigma70_r4_t2"/>
</dbReference>
<sequence length="210" mass="25061">MIDRHKQSNEENRWNSSKEDEQHEPEGCRPEEAAGQEARPRYNRDGRLIEWFGKWRKPIRSWLRNRASVPPGDIDDLAQEVFLRLLRYSDDVAVDNPQGYLFRIAANVANEWRERSRVRKPHDDSWLDELQIEARDEPENAFARTRADEYVQRAVDRLPPRQREVLLLHVNEGLTYKQIAQQRGLTYRIVLRDLTRAYSTLRMQLRLEDL</sequence>
<organism evidence="9 10">
    <name type="scientific">Steroidobacter flavus</name>
    <dbReference type="NCBI Taxonomy" id="1842136"/>
    <lineage>
        <taxon>Bacteria</taxon>
        <taxon>Pseudomonadati</taxon>
        <taxon>Pseudomonadota</taxon>
        <taxon>Gammaproteobacteria</taxon>
        <taxon>Steroidobacterales</taxon>
        <taxon>Steroidobacteraceae</taxon>
        <taxon>Steroidobacter</taxon>
    </lineage>
</organism>
<dbReference type="SUPFAM" id="SSF88659">
    <property type="entry name" value="Sigma3 and sigma4 domains of RNA polymerase sigma factors"/>
    <property type="match status" value="1"/>
</dbReference>
<evidence type="ECO:0000256" key="4">
    <source>
        <dbReference type="ARBA" id="ARBA00023125"/>
    </source>
</evidence>
<gene>
    <name evidence="9" type="ORF">ACFPN2_38065</name>
</gene>
<dbReference type="InterPro" id="IPR036388">
    <property type="entry name" value="WH-like_DNA-bd_sf"/>
</dbReference>
<feature type="domain" description="RNA polymerase sigma-70 region 2" evidence="7">
    <location>
        <begin position="54"/>
        <end position="117"/>
    </location>
</feature>
<feature type="domain" description="RNA polymerase sigma factor 70 region 4 type 2" evidence="8">
    <location>
        <begin position="149"/>
        <end position="199"/>
    </location>
</feature>
<evidence type="ECO:0000259" key="7">
    <source>
        <dbReference type="Pfam" id="PF04542"/>
    </source>
</evidence>
<feature type="region of interest" description="Disordered" evidence="6">
    <location>
        <begin position="1"/>
        <end position="40"/>
    </location>
</feature>